<dbReference type="EMBL" id="VTDN01000003">
    <property type="protein sequence ID" value="MEB5476219.1"/>
    <property type="molecule type" value="Genomic_DNA"/>
</dbReference>
<gene>
    <name evidence="1" type="ORF">I2F25_03990</name>
</gene>
<proteinExistence type="predicted"/>
<accession>A0ABU6DQT4</accession>
<evidence type="ECO:0000313" key="1">
    <source>
        <dbReference type="EMBL" id="MEB5476219.1"/>
    </source>
</evidence>
<comment type="caution">
    <text evidence="1">The sequence shown here is derived from an EMBL/GenBank/DDBJ whole genome shotgun (WGS) entry which is preliminary data.</text>
</comment>
<feature type="non-terminal residue" evidence="1">
    <location>
        <position position="1"/>
    </location>
</feature>
<reference evidence="1 2" key="1">
    <citation type="submission" date="2019-08" db="EMBL/GenBank/DDBJ databases">
        <title>Five species of Acinetobacter isolated from floral nectar and animal pollinators.</title>
        <authorList>
            <person name="Hendry T.A."/>
        </authorList>
    </citation>
    <scope>NUCLEOTIDE SEQUENCE [LARGE SCALE GENOMIC DNA]</scope>
    <source>
        <strain evidence="1 2">MD18.27</strain>
    </source>
</reference>
<dbReference type="Proteomes" id="UP001339883">
    <property type="component" value="Unassembled WGS sequence"/>
</dbReference>
<dbReference type="RefSeq" id="WP_325774790.1">
    <property type="nucleotide sequence ID" value="NZ_VTDN01000003.1"/>
</dbReference>
<sequence>VYSDLQLDVNIGWYQENYHQGDLSWSIAATKPITERQKIGLEYYKQPPEQEKIQAVWSIDIVPDKTSLYLSYGQSIRSSVSHWFGIGLSFAI</sequence>
<name>A0ABU6DQT4_9GAMM</name>
<protein>
    <recommendedName>
        <fullName evidence="3">Transporter</fullName>
    </recommendedName>
</protein>
<keyword evidence="2" id="KW-1185">Reference proteome</keyword>
<evidence type="ECO:0008006" key="3">
    <source>
        <dbReference type="Google" id="ProtNLM"/>
    </source>
</evidence>
<organism evidence="1 2">
    <name type="scientific">Acinetobacter pollinis</name>
    <dbReference type="NCBI Taxonomy" id="2605270"/>
    <lineage>
        <taxon>Bacteria</taxon>
        <taxon>Pseudomonadati</taxon>
        <taxon>Pseudomonadota</taxon>
        <taxon>Gammaproteobacteria</taxon>
        <taxon>Moraxellales</taxon>
        <taxon>Moraxellaceae</taxon>
        <taxon>Acinetobacter</taxon>
    </lineage>
</organism>
<evidence type="ECO:0000313" key="2">
    <source>
        <dbReference type="Proteomes" id="UP001339883"/>
    </source>
</evidence>